<dbReference type="STRING" id="64969.SAMN02745127_02022"/>
<dbReference type="PANTHER" id="PTHR43240">
    <property type="entry name" value="1,4-DIHYDROXY-2-NAPHTHOYL-COA THIOESTERASE 1"/>
    <property type="match status" value="1"/>
</dbReference>
<gene>
    <name evidence="2" type="ORF">BTE48_01390</name>
</gene>
<dbReference type="PANTHER" id="PTHR43240:SF3">
    <property type="entry name" value="THIOESTERASE DOMAIN-CONTAINING PROTEIN"/>
    <property type="match status" value="1"/>
</dbReference>
<dbReference type="SUPFAM" id="SSF54637">
    <property type="entry name" value="Thioesterase/thiol ester dehydrase-isomerase"/>
    <property type="match status" value="1"/>
</dbReference>
<dbReference type="CDD" id="cd03443">
    <property type="entry name" value="PaaI_thioesterase"/>
    <property type="match status" value="1"/>
</dbReference>
<proteinExistence type="predicted"/>
<sequence>MVELITRTQREGDWEALLDKIPYAKFIGLSAQTMGDEIIFRMEPLPTNTGNPILPALHGGVIAGFMETAATLNMMMRLDVIQVPKIIDLTVDYLRSGNMKPTFATCTLNRQGRRVANVHVVAWQKNRETPIASSRAHFLLDDEE</sequence>
<evidence type="ECO:0000259" key="1">
    <source>
        <dbReference type="Pfam" id="PF03061"/>
    </source>
</evidence>
<dbReference type="Gene3D" id="3.10.129.10">
    <property type="entry name" value="Hotdog Thioesterase"/>
    <property type="match status" value="1"/>
</dbReference>
<reference evidence="2 3" key="1">
    <citation type="submission" date="2017-01" db="EMBL/GenBank/DDBJ databases">
        <title>Genome Sequencing of a Marine Spirillum, Oceanospirillum multiglobuliferum ATCC 33336, from Japan.</title>
        <authorList>
            <person name="Carney J.G."/>
            <person name="Trachtenberg A.M."/>
            <person name="Rheaume B.A."/>
            <person name="Linnane J.D."/>
            <person name="Pitts N.L."/>
            <person name="Mykles D.L."/>
            <person name="Maclea K.S."/>
        </authorList>
    </citation>
    <scope>NUCLEOTIDE SEQUENCE [LARGE SCALE GENOMIC DNA]</scope>
    <source>
        <strain evidence="2 3">ATCC 33336</strain>
    </source>
</reference>
<dbReference type="GO" id="GO:0016790">
    <property type="term" value="F:thiolester hydrolase activity"/>
    <property type="evidence" value="ECO:0007669"/>
    <property type="project" value="UniProtKB-ARBA"/>
</dbReference>
<evidence type="ECO:0000313" key="2">
    <source>
        <dbReference type="EMBL" id="OPX57151.1"/>
    </source>
</evidence>
<accession>A0A1V4T991</accession>
<evidence type="ECO:0000313" key="3">
    <source>
        <dbReference type="Proteomes" id="UP000191418"/>
    </source>
</evidence>
<protein>
    <submittedName>
        <fullName evidence="2">Thioesterase</fullName>
    </submittedName>
</protein>
<organism evidence="2 3">
    <name type="scientific">Oceanospirillum multiglobuliferum</name>
    <dbReference type="NCBI Taxonomy" id="64969"/>
    <lineage>
        <taxon>Bacteria</taxon>
        <taxon>Pseudomonadati</taxon>
        <taxon>Pseudomonadota</taxon>
        <taxon>Gammaproteobacteria</taxon>
        <taxon>Oceanospirillales</taxon>
        <taxon>Oceanospirillaceae</taxon>
        <taxon>Oceanospirillum</taxon>
    </lineage>
</organism>
<name>A0A1V4T991_9GAMM</name>
<comment type="caution">
    <text evidence="2">The sequence shown here is derived from an EMBL/GenBank/DDBJ whole genome shotgun (WGS) entry which is preliminary data.</text>
</comment>
<dbReference type="InterPro" id="IPR029069">
    <property type="entry name" value="HotDog_dom_sf"/>
</dbReference>
<dbReference type="Pfam" id="PF03061">
    <property type="entry name" value="4HBT"/>
    <property type="match status" value="1"/>
</dbReference>
<keyword evidence="3" id="KW-1185">Reference proteome</keyword>
<dbReference type="EMBL" id="MTSM01000001">
    <property type="protein sequence ID" value="OPX57151.1"/>
    <property type="molecule type" value="Genomic_DNA"/>
</dbReference>
<dbReference type="Proteomes" id="UP000191418">
    <property type="component" value="Unassembled WGS sequence"/>
</dbReference>
<feature type="domain" description="Thioesterase" evidence="1">
    <location>
        <begin position="57"/>
        <end position="129"/>
    </location>
</feature>
<dbReference type="AlphaFoldDB" id="A0A1V4T991"/>
<dbReference type="InterPro" id="IPR006683">
    <property type="entry name" value="Thioestr_dom"/>
</dbReference>
<dbReference type="OrthoDB" id="9813158at2"/>